<dbReference type="Pfam" id="PF13927">
    <property type="entry name" value="Ig_3"/>
    <property type="match status" value="1"/>
</dbReference>
<feature type="chain" id="PRO_5039887317" evidence="3">
    <location>
        <begin position="25"/>
        <end position="166"/>
    </location>
</feature>
<dbReference type="InterPro" id="IPR013783">
    <property type="entry name" value="Ig-like_fold"/>
</dbReference>
<sequence length="166" mass="18297">MACLLRTWWLLAVGLLHCPWLSQAVLLAKGEIVAAHFSVKPDHVIFDPFSPTPEVTLPCNATGEQPVTYSWRKDRQLLDLNSRQPPYVMDAGALIIQNPEKSKDEGFYQCVARNDYGMVISKPANLTFAYSDPFAPSPRPPVSGSEGEGAVLRCQKPDAYPGTSLH</sequence>
<dbReference type="PANTHER" id="PTHR10075">
    <property type="entry name" value="BASIGIN RELATED"/>
    <property type="match status" value="1"/>
</dbReference>
<dbReference type="Proteomes" id="UP000001554">
    <property type="component" value="Chromosome 9"/>
</dbReference>
<reference evidence="6" key="2">
    <citation type="submission" date="2025-08" db="UniProtKB">
        <authorList>
            <consortium name="RefSeq"/>
        </authorList>
    </citation>
    <scope>IDENTIFICATION</scope>
    <source>
        <strain evidence="6">S238N-H82</strain>
        <tissue evidence="6">Testes</tissue>
    </source>
</reference>
<dbReference type="PANTHER" id="PTHR10075:SF105">
    <property type="entry name" value="COILED-COIL DOMAIN CONTAINING 141"/>
    <property type="match status" value="1"/>
</dbReference>
<organism evidence="5 6">
    <name type="scientific">Branchiostoma floridae</name>
    <name type="common">Florida lancelet</name>
    <name type="synonym">Amphioxus</name>
    <dbReference type="NCBI Taxonomy" id="7739"/>
    <lineage>
        <taxon>Eukaryota</taxon>
        <taxon>Metazoa</taxon>
        <taxon>Chordata</taxon>
        <taxon>Cephalochordata</taxon>
        <taxon>Leptocardii</taxon>
        <taxon>Amphioxiformes</taxon>
        <taxon>Branchiostomatidae</taxon>
        <taxon>Branchiostoma</taxon>
    </lineage>
</organism>
<dbReference type="PROSITE" id="PS50835">
    <property type="entry name" value="IG_LIKE"/>
    <property type="match status" value="1"/>
</dbReference>
<evidence type="ECO:0000256" key="3">
    <source>
        <dbReference type="SAM" id="SignalP"/>
    </source>
</evidence>
<name>A0A9J7LT23_BRAFL</name>
<accession>A0A9J7LT23</accession>
<dbReference type="InterPro" id="IPR007110">
    <property type="entry name" value="Ig-like_dom"/>
</dbReference>
<evidence type="ECO:0000256" key="1">
    <source>
        <dbReference type="ARBA" id="ARBA00023319"/>
    </source>
</evidence>
<dbReference type="InterPro" id="IPR036179">
    <property type="entry name" value="Ig-like_dom_sf"/>
</dbReference>
<proteinExistence type="predicted"/>
<keyword evidence="3" id="KW-0732">Signal</keyword>
<evidence type="ECO:0000259" key="4">
    <source>
        <dbReference type="PROSITE" id="PS50835"/>
    </source>
</evidence>
<evidence type="ECO:0000313" key="6">
    <source>
        <dbReference type="RefSeq" id="XP_035686740.1"/>
    </source>
</evidence>
<dbReference type="GeneID" id="118422960"/>
<feature type="region of interest" description="Disordered" evidence="2">
    <location>
        <begin position="136"/>
        <end position="166"/>
    </location>
</feature>
<evidence type="ECO:0000256" key="2">
    <source>
        <dbReference type="SAM" id="MobiDB-lite"/>
    </source>
</evidence>
<evidence type="ECO:0000313" key="5">
    <source>
        <dbReference type="Proteomes" id="UP000001554"/>
    </source>
</evidence>
<dbReference type="RefSeq" id="XP_035686740.1">
    <property type="nucleotide sequence ID" value="XM_035830847.1"/>
</dbReference>
<dbReference type="Gene3D" id="2.60.40.10">
    <property type="entry name" value="Immunoglobulins"/>
    <property type="match status" value="1"/>
</dbReference>
<feature type="domain" description="Ig-like" evidence="4">
    <location>
        <begin position="41"/>
        <end position="127"/>
    </location>
</feature>
<protein>
    <submittedName>
        <fullName evidence="6">Contactin-1-like</fullName>
    </submittedName>
</protein>
<dbReference type="FunFam" id="2.60.40.10:FF:000064">
    <property type="entry name" value="Contactin 1"/>
    <property type="match status" value="1"/>
</dbReference>
<feature type="signal peptide" evidence="3">
    <location>
        <begin position="1"/>
        <end position="24"/>
    </location>
</feature>
<keyword evidence="5" id="KW-1185">Reference proteome</keyword>
<dbReference type="KEGG" id="bfo:118422960"/>
<gene>
    <name evidence="6" type="primary">LOC118422960</name>
</gene>
<dbReference type="OrthoDB" id="438268at2759"/>
<dbReference type="OMA" id="ACLLRTW"/>
<keyword evidence="1" id="KW-0393">Immunoglobulin domain</keyword>
<dbReference type="SUPFAM" id="SSF48726">
    <property type="entry name" value="Immunoglobulin"/>
    <property type="match status" value="1"/>
</dbReference>
<dbReference type="AlphaFoldDB" id="A0A9J7LT23"/>
<reference evidence="5" key="1">
    <citation type="journal article" date="2020" name="Nat. Ecol. Evol.">
        <title>Deeply conserved synteny resolves early events in vertebrate evolution.</title>
        <authorList>
            <person name="Simakov O."/>
            <person name="Marletaz F."/>
            <person name="Yue J.X."/>
            <person name="O'Connell B."/>
            <person name="Jenkins J."/>
            <person name="Brandt A."/>
            <person name="Calef R."/>
            <person name="Tung C.H."/>
            <person name="Huang T.K."/>
            <person name="Schmutz J."/>
            <person name="Satoh N."/>
            <person name="Yu J.K."/>
            <person name="Putnam N.H."/>
            <person name="Green R.E."/>
            <person name="Rokhsar D.S."/>
        </authorList>
    </citation>
    <scope>NUCLEOTIDE SEQUENCE [LARGE SCALE GENOMIC DNA]</scope>
    <source>
        <strain evidence="5">S238N-H82</strain>
    </source>
</reference>